<reference evidence="3" key="2">
    <citation type="submission" date="2015-01" db="EMBL/GenBank/DDBJ databases">
        <title>Evolutionary Origins and Diversification of the Mycorrhizal Mutualists.</title>
        <authorList>
            <consortium name="DOE Joint Genome Institute"/>
            <consortium name="Mycorrhizal Genomics Consortium"/>
            <person name="Kohler A."/>
            <person name="Kuo A."/>
            <person name="Nagy L.G."/>
            <person name="Floudas D."/>
            <person name="Copeland A."/>
            <person name="Barry K.W."/>
            <person name="Cichocki N."/>
            <person name="Veneault-Fourrey C."/>
            <person name="LaButti K."/>
            <person name="Lindquist E.A."/>
            <person name="Lipzen A."/>
            <person name="Lundell T."/>
            <person name="Morin E."/>
            <person name="Murat C."/>
            <person name="Riley R."/>
            <person name="Ohm R."/>
            <person name="Sun H."/>
            <person name="Tunlid A."/>
            <person name="Henrissat B."/>
            <person name="Grigoriev I.V."/>
            <person name="Hibbett D.S."/>
            <person name="Martin F."/>
        </authorList>
    </citation>
    <scope>NUCLEOTIDE SEQUENCE [LARGE SCALE GENOMIC DNA]</scope>
    <source>
        <strain evidence="3">MUT 4182</strain>
    </source>
</reference>
<dbReference type="Proteomes" id="UP000054248">
    <property type="component" value="Unassembled WGS sequence"/>
</dbReference>
<reference evidence="2 3" key="1">
    <citation type="submission" date="2014-04" db="EMBL/GenBank/DDBJ databases">
        <authorList>
            <consortium name="DOE Joint Genome Institute"/>
            <person name="Kuo A."/>
            <person name="Girlanda M."/>
            <person name="Perotto S."/>
            <person name="Kohler A."/>
            <person name="Nagy L.G."/>
            <person name="Floudas D."/>
            <person name="Copeland A."/>
            <person name="Barry K.W."/>
            <person name="Cichocki N."/>
            <person name="Veneault-Fourrey C."/>
            <person name="LaButti K."/>
            <person name="Lindquist E.A."/>
            <person name="Lipzen A."/>
            <person name="Lundell T."/>
            <person name="Morin E."/>
            <person name="Murat C."/>
            <person name="Sun H."/>
            <person name="Tunlid A."/>
            <person name="Henrissat B."/>
            <person name="Grigoriev I.V."/>
            <person name="Hibbett D.S."/>
            <person name="Martin F."/>
            <person name="Nordberg H.P."/>
            <person name="Cantor M.N."/>
            <person name="Hua S.X."/>
        </authorList>
    </citation>
    <scope>NUCLEOTIDE SEQUENCE [LARGE SCALE GENOMIC DNA]</scope>
    <source>
        <strain evidence="2 3">MUT 4182</strain>
    </source>
</reference>
<proteinExistence type="predicted"/>
<dbReference type="AlphaFoldDB" id="A0A0C3QME7"/>
<gene>
    <name evidence="2" type="ORF">M407DRAFT_21902</name>
</gene>
<organism evidence="2 3">
    <name type="scientific">Tulasnella calospora MUT 4182</name>
    <dbReference type="NCBI Taxonomy" id="1051891"/>
    <lineage>
        <taxon>Eukaryota</taxon>
        <taxon>Fungi</taxon>
        <taxon>Dikarya</taxon>
        <taxon>Basidiomycota</taxon>
        <taxon>Agaricomycotina</taxon>
        <taxon>Agaricomycetes</taxon>
        <taxon>Cantharellales</taxon>
        <taxon>Tulasnellaceae</taxon>
        <taxon>Tulasnella</taxon>
    </lineage>
</organism>
<dbReference type="EMBL" id="KN822988">
    <property type="protein sequence ID" value="KIO29001.1"/>
    <property type="molecule type" value="Genomic_DNA"/>
</dbReference>
<evidence type="ECO:0000313" key="2">
    <source>
        <dbReference type="EMBL" id="KIO29001.1"/>
    </source>
</evidence>
<feature type="region of interest" description="Disordered" evidence="1">
    <location>
        <begin position="1"/>
        <end position="110"/>
    </location>
</feature>
<dbReference type="HOGENOM" id="CLU_2172921_0_0_1"/>
<name>A0A0C3QME7_9AGAM</name>
<feature type="compositionally biased region" description="Pro residues" evidence="1">
    <location>
        <begin position="1"/>
        <end position="13"/>
    </location>
</feature>
<sequence length="110" mass="11104">MNYPYGPTPPPPMQHALMMQGLPPTLGPSYINGRRSSANSSPLQSRSHKNTISESGASAGAAEDDGNDSDHDSLSGIPDVPTSEAGGGGSEKGSVSGSPLEDEPPSAQTA</sequence>
<feature type="compositionally biased region" description="Polar residues" evidence="1">
    <location>
        <begin position="34"/>
        <end position="45"/>
    </location>
</feature>
<protein>
    <submittedName>
        <fullName evidence="2">Uncharacterized protein</fullName>
    </submittedName>
</protein>
<evidence type="ECO:0000313" key="3">
    <source>
        <dbReference type="Proteomes" id="UP000054248"/>
    </source>
</evidence>
<evidence type="ECO:0000256" key="1">
    <source>
        <dbReference type="SAM" id="MobiDB-lite"/>
    </source>
</evidence>
<accession>A0A0C3QME7</accession>
<keyword evidence="3" id="KW-1185">Reference proteome</keyword>